<dbReference type="AlphaFoldDB" id="A0AAV7Z020"/>
<name>A0AAV7Z020_9EUKA</name>
<organism evidence="1 2">
    <name type="scientific">Anaeramoeba flamelloides</name>
    <dbReference type="NCBI Taxonomy" id="1746091"/>
    <lineage>
        <taxon>Eukaryota</taxon>
        <taxon>Metamonada</taxon>
        <taxon>Anaeramoebidae</taxon>
        <taxon>Anaeramoeba</taxon>
    </lineage>
</organism>
<dbReference type="EMBL" id="JANTQA010000044">
    <property type="protein sequence ID" value="KAJ3434405.1"/>
    <property type="molecule type" value="Genomic_DNA"/>
</dbReference>
<accession>A0AAV7Z020</accession>
<reference evidence="1" key="1">
    <citation type="submission" date="2022-08" db="EMBL/GenBank/DDBJ databases">
        <title>Novel sulphate-reducing endosymbionts in the free-living metamonad Anaeramoeba.</title>
        <authorList>
            <person name="Jerlstrom-Hultqvist J."/>
            <person name="Cepicka I."/>
            <person name="Gallot-Lavallee L."/>
            <person name="Salas-Leiva D."/>
            <person name="Curtis B.A."/>
            <person name="Zahonova K."/>
            <person name="Pipaliya S."/>
            <person name="Dacks J."/>
            <person name="Roger A.J."/>
        </authorList>
    </citation>
    <scope>NUCLEOTIDE SEQUENCE</scope>
    <source>
        <strain evidence="1">Busselton2</strain>
    </source>
</reference>
<sequence>MSLITKSKFNKTSDLQKINQQIIDFTNNCGCSEKDALLFLKRGSFDFEYSVALFTLTRLISRPRGNSKTRESSTKKILTEVNYDSDQIKPSRLSTTETVMTPNFLKESNGFGFNTSACSINLQPLCYTNNSFIYDENKPLDFETLKRYLKQKPSPPWRERLRAFKLYNNELIMGFPEALYTREKIIIDKRVFKLYLEINKGAVTSKNLQRGVTAFLERIGFCKIQNRSRTFMEFYWGEGTNKH</sequence>
<protein>
    <submittedName>
        <fullName evidence="1">Uncharacterized protein</fullName>
    </submittedName>
</protein>
<evidence type="ECO:0000313" key="2">
    <source>
        <dbReference type="Proteomes" id="UP001146793"/>
    </source>
</evidence>
<evidence type="ECO:0000313" key="1">
    <source>
        <dbReference type="EMBL" id="KAJ3434405.1"/>
    </source>
</evidence>
<gene>
    <name evidence="1" type="ORF">M0812_19892</name>
</gene>
<dbReference type="Proteomes" id="UP001146793">
    <property type="component" value="Unassembled WGS sequence"/>
</dbReference>
<proteinExistence type="predicted"/>
<comment type="caution">
    <text evidence="1">The sequence shown here is derived from an EMBL/GenBank/DDBJ whole genome shotgun (WGS) entry which is preliminary data.</text>
</comment>